<comment type="caution">
    <text evidence="1">The sequence shown here is derived from an EMBL/GenBank/DDBJ whole genome shotgun (WGS) entry which is preliminary data.</text>
</comment>
<protein>
    <recommendedName>
        <fullName evidence="3">Fis family transcriptional regulator</fullName>
    </recommendedName>
</protein>
<organism evidence="1 2">
    <name type="scientific">Paraburkholderia youngii</name>
    <dbReference type="NCBI Taxonomy" id="2782701"/>
    <lineage>
        <taxon>Bacteria</taxon>
        <taxon>Pseudomonadati</taxon>
        <taxon>Pseudomonadota</taxon>
        <taxon>Betaproteobacteria</taxon>
        <taxon>Burkholderiales</taxon>
        <taxon>Burkholderiaceae</taxon>
        <taxon>Paraburkholderia</taxon>
    </lineage>
</organism>
<gene>
    <name evidence="1" type="ORF">HDG41_007253</name>
</gene>
<proteinExistence type="predicted"/>
<evidence type="ECO:0008006" key="3">
    <source>
        <dbReference type="Google" id="ProtNLM"/>
    </source>
</evidence>
<sequence length="215" mass="23531">MSQTMDALNHAALHRALLVPVSRLTGLTRKAQEKRIAFGLTAAGNCGTCLRRNCVSNHQSSMARTIPFYTSPQAVRARRSKTLLLPMPRAQADELSLQVHIALDAMRRVQGNLNAAQTLCQAMIVVGLLAEAGYGSATVDQMQDAEEVIGSAFDRGRDTGVWMLDDDGFAQFATIVSTYDHQLRRAPVAAIADASDRLDRFRAGETFEQTARRRA</sequence>
<dbReference type="Proteomes" id="UP000592820">
    <property type="component" value="Unassembled WGS sequence"/>
</dbReference>
<name>A0A7W8LDR6_9BURK</name>
<dbReference type="AlphaFoldDB" id="A0A7W8LDR6"/>
<reference evidence="1 2" key="1">
    <citation type="submission" date="2020-08" db="EMBL/GenBank/DDBJ databases">
        <title>Genomic Encyclopedia of Type Strains, Phase IV (KMG-V): Genome sequencing to study the core and pangenomes of soil and plant-associated prokaryotes.</title>
        <authorList>
            <person name="Whitman W."/>
        </authorList>
    </citation>
    <scope>NUCLEOTIDE SEQUENCE [LARGE SCALE GENOMIC DNA]</scope>
    <source>
        <strain evidence="1 2">JPY162</strain>
    </source>
</reference>
<dbReference type="EMBL" id="JACHDE010000028">
    <property type="protein sequence ID" value="MBB5405157.1"/>
    <property type="molecule type" value="Genomic_DNA"/>
</dbReference>
<evidence type="ECO:0000313" key="1">
    <source>
        <dbReference type="EMBL" id="MBB5405157.1"/>
    </source>
</evidence>
<evidence type="ECO:0000313" key="2">
    <source>
        <dbReference type="Proteomes" id="UP000592820"/>
    </source>
</evidence>
<accession>A0A7W8LDR6</accession>